<dbReference type="PROSITE" id="PS50102">
    <property type="entry name" value="RRM"/>
    <property type="match status" value="1"/>
</dbReference>
<dbReference type="InterPro" id="IPR035979">
    <property type="entry name" value="RBD_domain_sf"/>
</dbReference>
<dbReference type="Gene3D" id="3.30.70.330">
    <property type="match status" value="3"/>
</dbReference>
<dbReference type="SMART" id="SM00360">
    <property type="entry name" value="RRM"/>
    <property type="match status" value="3"/>
</dbReference>
<feature type="compositionally biased region" description="Basic and acidic residues" evidence="3">
    <location>
        <begin position="563"/>
        <end position="573"/>
    </location>
</feature>
<keyword evidence="6" id="KW-1185">Reference proteome</keyword>
<dbReference type="GO" id="GO:0010494">
    <property type="term" value="C:cytoplasmic stress granule"/>
    <property type="evidence" value="ECO:0007669"/>
    <property type="project" value="TreeGrafter"/>
</dbReference>
<dbReference type="InterPro" id="IPR039171">
    <property type="entry name" value="Cwc2/Slt11"/>
</dbReference>
<keyword evidence="1 2" id="KW-0694">RNA-binding</keyword>
<proteinExistence type="predicted"/>
<dbReference type="VEuPathDB" id="FungiDB:SOCG_00879"/>
<feature type="domain" description="RRM" evidence="4">
    <location>
        <begin position="695"/>
        <end position="768"/>
    </location>
</feature>
<feature type="compositionally biased region" description="Basic and acidic residues" evidence="3">
    <location>
        <begin position="528"/>
        <end position="541"/>
    </location>
</feature>
<dbReference type="eggNOG" id="KOG0118">
    <property type="taxonomic scope" value="Eukaryota"/>
</dbReference>
<feature type="compositionally biased region" description="Low complexity" evidence="3">
    <location>
        <begin position="457"/>
        <end position="475"/>
    </location>
</feature>
<evidence type="ECO:0000313" key="5">
    <source>
        <dbReference type="EMBL" id="EPX73123.1"/>
    </source>
</evidence>
<dbReference type="InterPro" id="IPR000504">
    <property type="entry name" value="RRM_dom"/>
</dbReference>
<dbReference type="GO" id="GO:0003729">
    <property type="term" value="F:mRNA binding"/>
    <property type="evidence" value="ECO:0007669"/>
    <property type="project" value="TreeGrafter"/>
</dbReference>
<dbReference type="SUPFAM" id="SSF54928">
    <property type="entry name" value="RNA-binding domain, RBD"/>
    <property type="match status" value="2"/>
</dbReference>
<dbReference type="PANTHER" id="PTHR14089:SF8">
    <property type="entry name" value="RNA-BINDING PROTEIN MRN1"/>
    <property type="match status" value="1"/>
</dbReference>
<evidence type="ECO:0000313" key="6">
    <source>
        <dbReference type="Proteomes" id="UP000016088"/>
    </source>
</evidence>
<dbReference type="GeneID" id="25029863"/>
<organism evidence="5 6">
    <name type="scientific">Schizosaccharomyces octosporus (strain yFS286)</name>
    <name type="common">Fission yeast</name>
    <name type="synonym">Octosporomyces octosporus</name>
    <dbReference type="NCBI Taxonomy" id="483514"/>
    <lineage>
        <taxon>Eukaryota</taxon>
        <taxon>Fungi</taxon>
        <taxon>Dikarya</taxon>
        <taxon>Ascomycota</taxon>
        <taxon>Taphrinomycotina</taxon>
        <taxon>Schizosaccharomycetes</taxon>
        <taxon>Schizosaccharomycetales</taxon>
        <taxon>Schizosaccharomycetaceae</taxon>
        <taxon>Schizosaccharomyces</taxon>
    </lineage>
</organism>
<protein>
    <submittedName>
        <fullName evidence="5">Meiotically up-regulated 24 protein</fullName>
    </submittedName>
</protein>
<feature type="compositionally biased region" description="Polar residues" evidence="3">
    <location>
        <begin position="350"/>
        <end position="361"/>
    </location>
</feature>
<dbReference type="Pfam" id="PF00076">
    <property type="entry name" value="RRM_1"/>
    <property type="match status" value="1"/>
</dbReference>
<feature type="region of interest" description="Disordered" evidence="3">
    <location>
        <begin position="457"/>
        <end position="476"/>
    </location>
</feature>
<evidence type="ECO:0000256" key="1">
    <source>
        <dbReference type="ARBA" id="ARBA00022884"/>
    </source>
</evidence>
<evidence type="ECO:0000256" key="3">
    <source>
        <dbReference type="SAM" id="MobiDB-lite"/>
    </source>
</evidence>
<dbReference type="PANTHER" id="PTHR14089">
    <property type="entry name" value="PRE-MRNA-SPLICING FACTOR RBM22"/>
    <property type="match status" value="1"/>
</dbReference>
<accession>S9Q095</accession>
<dbReference type="AlphaFoldDB" id="S9Q095"/>
<dbReference type="HOGENOM" id="CLU_312875_0_0_1"/>
<feature type="compositionally biased region" description="Basic and acidic residues" evidence="3">
    <location>
        <begin position="580"/>
        <end position="591"/>
    </location>
</feature>
<gene>
    <name evidence="5" type="ORF">SOCG_00879</name>
</gene>
<feature type="region of interest" description="Disordered" evidence="3">
    <location>
        <begin position="528"/>
        <end position="622"/>
    </location>
</feature>
<dbReference type="InterPro" id="IPR012677">
    <property type="entry name" value="Nucleotide-bd_a/b_plait_sf"/>
</dbReference>
<sequence length="925" mass="104598">MQQSSQALSSSMKFWKDHPMNGHIFSPMTYRNPLMPSVPTNIPMGAMQTRMNPGIANNGEFPYALTLASLYQNGTAEQANILANFRMGNITQRQPYPRPLTDTNKTKEDDFGNFQVLPYGYWDYRAVLLHNMPACYNISEFINLGRFGTLERIVPLYERNQLFVTFLSAADAFDFYNTVRYTDFVFMNQRLIVSTIDFMPLEQSIMEACRQGFTSRNVQITGFPSDFDEAALFQYVCSLGKAELISVSRNTNSIYVHYLSITDALHCIDSLLSHPYYRILNSCCYYERCDRYYPFDFQVEKTVPSSNFVKSKGVSTKNVLKESSIQSRSNHCLNKSTVKNPFTHHEHKSNPINPSSWNKNVFSEKETALTSNKQRVQPDRTTKTNSTAITESQQIQPEINESFPDSNISHKNDSTTIPSNQSPISVVNDHSKNNALQNVTNPSCIASDLRNSAVVESTEKSVSSTSSSYGNESKSQSLHVRVESEISTDKIAFSTLNTTNVTIYDTANEEFSGNLNVDINMDNVTKEKDKTEISKEDKKDLFSATSDSNSSSEKILSSNENYTDSKKEAEKDFPSFSSSMDDKYTEKESHAENSIIAHTPTSFESSFDTDSPPPLRTEHTSEDSIYDLRTIPKLTIELSSSRSSSVLTSPTLVGSPLDTHIKSLSDFSEFALDSTSKPYTNQHLAIDLDPCYKNRTLFLSKIHKAAKQPEISRLFQMFPIEEVRHFPKKRMCFVTFLESYDAKIFLEAHQKQPVYLHGRPVRLEWAKSDNPFTDDLLYAISNGASRSITFMMNHSSFTRSELVSVFKKYGDIESFLFTKKSNSGSVTYSSIYGAIKAMESLQSHSTFQTATIEFAQNDRHDLLNSPYNQHFPLPQEKISLSKELLSFSTIQKLSSCFPTHDSNYTLRSKNIDTQPTTHAIISANG</sequence>
<dbReference type="RefSeq" id="XP_013018753.1">
    <property type="nucleotide sequence ID" value="XM_013163299.1"/>
</dbReference>
<reference evidence="5 6" key="1">
    <citation type="journal article" date="2011" name="Science">
        <title>Comparative functional genomics of the fission yeasts.</title>
        <authorList>
            <person name="Rhind N."/>
            <person name="Chen Z."/>
            <person name="Yassour M."/>
            <person name="Thompson D.A."/>
            <person name="Haas B.J."/>
            <person name="Habib N."/>
            <person name="Wapinski I."/>
            <person name="Roy S."/>
            <person name="Lin M.F."/>
            <person name="Heiman D.I."/>
            <person name="Young S.K."/>
            <person name="Furuya K."/>
            <person name="Guo Y."/>
            <person name="Pidoux A."/>
            <person name="Chen H.M."/>
            <person name="Robbertse B."/>
            <person name="Goldberg J.M."/>
            <person name="Aoki K."/>
            <person name="Bayne E.H."/>
            <person name="Berlin A.M."/>
            <person name="Desjardins C.A."/>
            <person name="Dobbs E."/>
            <person name="Dukaj L."/>
            <person name="Fan L."/>
            <person name="FitzGerald M.G."/>
            <person name="French C."/>
            <person name="Gujja S."/>
            <person name="Hansen K."/>
            <person name="Keifenheim D."/>
            <person name="Levin J.Z."/>
            <person name="Mosher R.A."/>
            <person name="Mueller C.A."/>
            <person name="Pfiffner J."/>
            <person name="Priest M."/>
            <person name="Russ C."/>
            <person name="Smialowska A."/>
            <person name="Swoboda P."/>
            <person name="Sykes S.M."/>
            <person name="Vaughn M."/>
            <person name="Vengrova S."/>
            <person name="Yoder R."/>
            <person name="Zeng Q."/>
            <person name="Allshire R."/>
            <person name="Baulcombe D."/>
            <person name="Birren B.W."/>
            <person name="Brown W."/>
            <person name="Ekwall K."/>
            <person name="Kellis M."/>
            <person name="Leatherwood J."/>
            <person name="Levin H."/>
            <person name="Margalit H."/>
            <person name="Martienssen R."/>
            <person name="Nieduszynski C.A."/>
            <person name="Spatafora J.W."/>
            <person name="Friedman N."/>
            <person name="Dalgaard J.Z."/>
            <person name="Baumann P."/>
            <person name="Niki H."/>
            <person name="Regev A."/>
            <person name="Nusbaum C."/>
        </authorList>
    </citation>
    <scope>NUCLEOTIDE SEQUENCE [LARGE SCALE GENOMIC DNA]</scope>
    <source>
        <strain evidence="6">yFS286</strain>
    </source>
</reference>
<name>S9Q095_SCHOY</name>
<feature type="compositionally biased region" description="Polar residues" evidence="3">
    <location>
        <begin position="599"/>
        <end position="609"/>
    </location>
</feature>
<evidence type="ECO:0000256" key="2">
    <source>
        <dbReference type="PROSITE-ProRule" id="PRU00176"/>
    </source>
</evidence>
<evidence type="ECO:0000259" key="4">
    <source>
        <dbReference type="PROSITE" id="PS50102"/>
    </source>
</evidence>
<dbReference type="GO" id="GO:0000398">
    <property type="term" value="P:mRNA splicing, via spliceosome"/>
    <property type="evidence" value="ECO:0007669"/>
    <property type="project" value="TreeGrafter"/>
</dbReference>
<feature type="region of interest" description="Disordered" evidence="3">
    <location>
        <begin position="334"/>
        <end position="420"/>
    </location>
</feature>
<dbReference type="OrthoDB" id="10387335at2759"/>
<dbReference type="Proteomes" id="UP000016088">
    <property type="component" value="Unassembled WGS sequence"/>
</dbReference>
<feature type="compositionally biased region" description="Low complexity" evidence="3">
    <location>
        <begin position="546"/>
        <end position="558"/>
    </location>
</feature>
<dbReference type="EMBL" id="KE503207">
    <property type="protein sequence ID" value="EPX73123.1"/>
    <property type="molecule type" value="Genomic_DNA"/>
</dbReference>
<feature type="compositionally biased region" description="Polar residues" evidence="3">
    <location>
        <begin position="383"/>
        <end position="407"/>
    </location>
</feature>